<sequence>MFANFDDYLLPSSSITDDVNDLQGTSCTMGGFARGKGHGVVPNMADFNTQPADLVPVHNEGRVLVYKNEDHTNIKAHAVRVPLAYTLGPVLKAMLLVSYEVYKALHVYKGKALSYDVWCCPAWGWIMKLVQDPLLAPHFEWDAKWLFKLRVSRSRTDHPIGVQLVFSWVSSRPWTLQIHTSLNGVQQGVKWWCPSGAQVVAKWYSTEVQLKFK</sequence>
<comment type="caution">
    <text evidence="1">The sequence shown here is derived from an EMBL/GenBank/DDBJ whole genome shotgun (WGS) entry which is preliminary data.</text>
</comment>
<evidence type="ECO:0000313" key="1">
    <source>
        <dbReference type="EMBL" id="KAF9488930.1"/>
    </source>
</evidence>
<proteinExistence type="predicted"/>
<dbReference type="EMBL" id="MU154691">
    <property type="protein sequence ID" value="KAF9488930.1"/>
    <property type="molecule type" value="Genomic_DNA"/>
</dbReference>
<dbReference type="AlphaFoldDB" id="A0A9P5ZKG4"/>
<name>A0A9P5ZKG4_PLEER</name>
<gene>
    <name evidence="1" type="ORF">BDN71DRAFT_1435786</name>
</gene>
<evidence type="ECO:0000313" key="2">
    <source>
        <dbReference type="Proteomes" id="UP000807025"/>
    </source>
</evidence>
<protein>
    <submittedName>
        <fullName evidence="1">Uncharacterized protein</fullName>
    </submittedName>
</protein>
<dbReference type="OrthoDB" id="3070904at2759"/>
<organism evidence="1 2">
    <name type="scientific">Pleurotus eryngii</name>
    <name type="common">Boletus of the steppes</name>
    <dbReference type="NCBI Taxonomy" id="5323"/>
    <lineage>
        <taxon>Eukaryota</taxon>
        <taxon>Fungi</taxon>
        <taxon>Dikarya</taxon>
        <taxon>Basidiomycota</taxon>
        <taxon>Agaricomycotina</taxon>
        <taxon>Agaricomycetes</taxon>
        <taxon>Agaricomycetidae</taxon>
        <taxon>Agaricales</taxon>
        <taxon>Pleurotineae</taxon>
        <taxon>Pleurotaceae</taxon>
        <taxon>Pleurotus</taxon>
    </lineage>
</organism>
<dbReference type="Proteomes" id="UP000807025">
    <property type="component" value="Unassembled WGS sequence"/>
</dbReference>
<accession>A0A9P5ZKG4</accession>
<keyword evidence="2" id="KW-1185">Reference proteome</keyword>
<reference evidence="1" key="1">
    <citation type="submission" date="2020-11" db="EMBL/GenBank/DDBJ databases">
        <authorList>
            <consortium name="DOE Joint Genome Institute"/>
            <person name="Ahrendt S."/>
            <person name="Riley R."/>
            <person name="Andreopoulos W."/>
            <person name="Labutti K."/>
            <person name="Pangilinan J."/>
            <person name="Ruiz-Duenas F.J."/>
            <person name="Barrasa J.M."/>
            <person name="Sanchez-Garcia M."/>
            <person name="Camarero S."/>
            <person name="Miyauchi S."/>
            <person name="Serrano A."/>
            <person name="Linde D."/>
            <person name="Babiker R."/>
            <person name="Drula E."/>
            <person name="Ayuso-Fernandez I."/>
            <person name="Pacheco R."/>
            <person name="Padilla G."/>
            <person name="Ferreira P."/>
            <person name="Barriuso J."/>
            <person name="Kellner H."/>
            <person name="Castanera R."/>
            <person name="Alfaro M."/>
            <person name="Ramirez L."/>
            <person name="Pisabarro A.G."/>
            <person name="Kuo A."/>
            <person name="Tritt A."/>
            <person name="Lipzen A."/>
            <person name="He G."/>
            <person name="Yan M."/>
            <person name="Ng V."/>
            <person name="Cullen D."/>
            <person name="Martin F."/>
            <person name="Rosso M.-N."/>
            <person name="Henrissat B."/>
            <person name="Hibbett D."/>
            <person name="Martinez A.T."/>
            <person name="Grigoriev I.V."/>
        </authorList>
    </citation>
    <scope>NUCLEOTIDE SEQUENCE</scope>
    <source>
        <strain evidence="1">ATCC 90797</strain>
    </source>
</reference>